<dbReference type="InterPro" id="IPR036055">
    <property type="entry name" value="LDL_receptor-like_sf"/>
</dbReference>
<evidence type="ECO:0000313" key="6">
    <source>
        <dbReference type="Proteomes" id="UP000440578"/>
    </source>
</evidence>
<feature type="transmembrane region" description="Helical" evidence="4">
    <location>
        <begin position="147"/>
        <end position="168"/>
    </location>
</feature>
<gene>
    <name evidence="5" type="ORF">FJT64_027406</name>
</gene>
<name>A0A6A4W3V6_AMPAM</name>
<keyword evidence="4" id="KW-1133">Transmembrane helix</keyword>
<evidence type="ECO:0000313" key="5">
    <source>
        <dbReference type="EMBL" id="KAF0299979.1"/>
    </source>
</evidence>
<evidence type="ECO:0000256" key="2">
    <source>
        <dbReference type="PROSITE-ProRule" id="PRU00124"/>
    </source>
</evidence>
<keyword evidence="6" id="KW-1185">Reference proteome</keyword>
<evidence type="ECO:0000256" key="3">
    <source>
        <dbReference type="SAM" id="MobiDB-lite"/>
    </source>
</evidence>
<organism evidence="5 6">
    <name type="scientific">Amphibalanus amphitrite</name>
    <name type="common">Striped barnacle</name>
    <name type="synonym">Balanus amphitrite</name>
    <dbReference type="NCBI Taxonomy" id="1232801"/>
    <lineage>
        <taxon>Eukaryota</taxon>
        <taxon>Metazoa</taxon>
        <taxon>Ecdysozoa</taxon>
        <taxon>Arthropoda</taxon>
        <taxon>Crustacea</taxon>
        <taxon>Multicrustacea</taxon>
        <taxon>Cirripedia</taxon>
        <taxon>Thoracica</taxon>
        <taxon>Thoracicalcarea</taxon>
        <taxon>Balanomorpha</taxon>
        <taxon>Balanoidea</taxon>
        <taxon>Balanidae</taxon>
        <taxon>Amphibalaninae</taxon>
        <taxon>Amphibalanus</taxon>
    </lineage>
</organism>
<sequence>MEPVTTFGRSHRYTERLCGEWRSSVHHLEVRKSLFGACDPTMDDKYGYECTVREINLQAHVPRDAVSLQPSFEVVVTAYYNRELFMGCGAGRFLCLNRDSSDQTERCISQRLVCDGYPNCGFTANQDEYSSTCNQHTGTLTESDHFFATWAGFAVIVLLLVIAVSYFIRSVRWTAAREPAELRGRAARQPPPPRPGVPEPPPYETLYPQGPPSGFLEKKRERAGAEEAAAPPPAPLRPTAARREPAPAPQRHVLHGSVRGAAGAAVTHIYVEPEEGSPEEPPPYTERPALRHSVLLAEAVP</sequence>
<comment type="caution">
    <text evidence="2">Lacks conserved residue(s) required for the propagation of feature annotation.</text>
</comment>
<proteinExistence type="predicted"/>
<feature type="compositionally biased region" description="Basic and acidic residues" evidence="3">
    <location>
        <begin position="216"/>
        <end position="225"/>
    </location>
</feature>
<protein>
    <submittedName>
        <fullName evidence="5">Uncharacterized protein</fullName>
    </submittedName>
</protein>
<dbReference type="Proteomes" id="UP000440578">
    <property type="component" value="Unassembled WGS sequence"/>
</dbReference>
<reference evidence="5 6" key="1">
    <citation type="submission" date="2019-07" db="EMBL/GenBank/DDBJ databases">
        <title>Draft genome assembly of a fouling barnacle, Amphibalanus amphitrite (Darwin, 1854): The first reference genome for Thecostraca.</title>
        <authorList>
            <person name="Kim W."/>
        </authorList>
    </citation>
    <scope>NUCLEOTIDE SEQUENCE [LARGE SCALE GENOMIC DNA]</scope>
    <source>
        <strain evidence="5">SNU_AA5</strain>
        <tissue evidence="5">Soma without cirri and trophi</tissue>
    </source>
</reference>
<feature type="compositionally biased region" description="Pro residues" evidence="3">
    <location>
        <begin position="189"/>
        <end position="203"/>
    </location>
</feature>
<dbReference type="AlphaFoldDB" id="A0A6A4W3V6"/>
<keyword evidence="4" id="KW-0812">Transmembrane</keyword>
<dbReference type="CDD" id="cd00112">
    <property type="entry name" value="LDLa"/>
    <property type="match status" value="1"/>
</dbReference>
<keyword evidence="1" id="KW-1015">Disulfide bond</keyword>
<evidence type="ECO:0000256" key="1">
    <source>
        <dbReference type="ARBA" id="ARBA00023157"/>
    </source>
</evidence>
<keyword evidence="4" id="KW-0472">Membrane</keyword>
<dbReference type="PROSITE" id="PS50068">
    <property type="entry name" value="LDLRA_2"/>
    <property type="match status" value="1"/>
</dbReference>
<dbReference type="InterPro" id="IPR002172">
    <property type="entry name" value="LDrepeatLR_classA_rpt"/>
</dbReference>
<feature type="region of interest" description="Disordered" evidence="3">
    <location>
        <begin position="179"/>
        <end position="256"/>
    </location>
</feature>
<accession>A0A6A4W3V6</accession>
<dbReference type="OrthoDB" id="6380377at2759"/>
<dbReference type="EMBL" id="VIIS01001305">
    <property type="protein sequence ID" value="KAF0299979.1"/>
    <property type="molecule type" value="Genomic_DNA"/>
</dbReference>
<dbReference type="Gene3D" id="4.10.400.10">
    <property type="entry name" value="Low-density Lipoprotein Receptor"/>
    <property type="match status" value="1"/>
</dbReference>
<evidence type="ECO:0000256" key="4">
    <source>
        <dbReference type="SAM" id="Phobius"/>
    </source>
</evidence>
<comment type="caution">
    <text evidence="5">The sequence shown here is derived from an EMBL/GenBank/DDBJ whole genome shotgun (WGS) entry which is preliminary data.</text>
</comment>